<reference evidence="1" key="1">
    <citation type="submission" date="2014-09" db="EMBL/GenBank/DDBJ databases">
        <authorList>
            <person name="Magalhaes I.L.F."/>
            <person name="Oliveira U."/>
            <person name="Santos F.R."/>
            <person name="Vidigal T.H.D.A."/>
            <person name="Brescovit A.D."/>
            <person name="Santos A.J."/>
        </authorList>
    </citation>
    <scope>NUCLEOTIDE SEQUENCE</scope>
    <source>
        <tissue evidence="1">Shoot tissue taken approximately 20 cm above the soil surface</tissue>
    </source>
</reference>
<reference evidence="1" key="2">
    <citation type="journal article" date="2015" name="Data Brief">
        <title>Shoot transcriptome of the giant reed, Arundo donax.</title>
        <authorList>
            <person name="Barrero R.A."/>
            <person name="Guerrero F.D."/>
            <person name="Moolhuijzen P."/>
            <person name="Goolsby J.A."/>
            <person name="Tidwell J."/>
            <person name="Bellgard S.E."/>
            <person name="Bellgard M.I."/>
        </authorList>
    </citation>
    <scope>NUCLEOTIDE SEQUENCE</scope>
    <source>
        <tissue evidence="1">Shoot tissue taken approximately 20 cm above the soil surface</tissue>
    </source>
</reference>
<dbReference type="AlphaFoldDB" id="A0A0A9BG10"/>
<accession>A0A0A9BG10</accession>
<dbReference type="EMBL" id="GBRH01237760">
    <property type="protein sequence ID" value="JAD60135.1"/>
    <property type="molecule type" value="Transcribed_RNA"/>
</dbReference>
<proteinExistence type="predicted"/>
<protein>
    <submittedName>
        <fullName evidence="1">Uncharacterized protein</fullName>
    </submittedName>
</protein>
<evidence type="ECO:0000313" key="1">
    <source>
        <dbReference type="EMBL" id="JAD60135.1"/>
    </source>
</evidence>
<name>A0A0A9BG10_ARUDO</name>
<organism evidence="1">
    <name type="scientific">Arundo donax</name>
    <name type="common">Giant reed</name>
    <name type="synonym">Donax arundinaceus</name>
    <dbReference type="NCBI Taxonomy" id="35708"/>
    <lineage>
        <taxon>Eukaryota</taxon>
        <taxon>Viridiplantae</taxon>
        <taxon>Streptophyta</taxon>
        <taxon>Embryophyta</taxon>
        <taxon>Tracheophyta</taxon>
        <taxon>Spermatophyta</taxon>
        <taxon>Magnoliopsida</taxon>
        <taxon>Liliopsida</taxon>
        <taxon>Poales</taxon>
        <taxon>Poaceae</taxon>
        <taxon>PACMAD clade</taxon>
        <taxon>Arundinoideae</taxon>
        <taxon>Arundineae</taxon>
        <taxon>Arundo</taxon>
    </lineage>
</organism>
<sequence length="25" mass="3090">MFWAGRFYYKSVYTGTCRTSQPYYI</sequence>